<dbReference type="Proteomes" id="UP000515151">
    <property type="component" value="Chromosome 7"/>
</dbReference>
<evidence type="ECO:0000313" key="3">
    <source>
        <dbReference type="RefSeq" id="XP_031403524.1"/>
    </source>
</evidence>
<organism evidence="2 3">
    <name type="scientific">Punica granatum</name>
    <name type="common">Pomegranate</name>
    <dbReference type="NCBI Taxonomy" id="22663"/>
    <lineage>
        <taxon>Eukaryota</taxon>
        <taxon>Viridiplantae</taxon>
        <taxon>Streptophyta</taxon>
        <taxon>Embryophyta</taxon>
        <taxon>Tracheophyta</taxon>
        <taxon>Spermatophyta</taxon>
        <taxon>Magnoliopsida</taxon>
        <taxon>eudicotyledons</taxon>
        <taxon>Gunneridae</taxon>
        <taxon>Pentapetalae</taxon>
        <taxon>rosids</taxon>
        <taxon>malvids</taxon>
        <taxon>Myrtales</taxon>
        <taxon>Lythraceae</taxon>
        <taxon>Punica</taxon>
    </lineage>
</organism>
<evidence type="ECO:0000313" key="2">
    <source>
        <dbReference type="Proteomes" id="UP000515151"/>
    </source>
</evidence>
<feature type="compositionally biased region" description="Basic residues" evidence="1">
    <location>
        <begin position="222"/>
        <end position="233"/>
    </location>
</feature>
<name>A0A6P8EAH1_PUNGR</name>
<sequence length="233" mass="26070">MAAAATDVAAEEGEKEGAGLVAPPTFAELPNGRVKCVETGYEMVTGDVQCYSRSKRCRLGLIDFALAHNKPPLNMFKQDPLCRSMLICKLTGDRVNKSEKHIWKHINGRRFLHKLEQKEEVDVTSKRKMGVVNMKKKKEEQKTKKTADEIKSELRDPSERNSNFAGDSGDFELISGAESEQDSDVSEGNRIINCEDSSKESEDISTRIKRMSIEIGPSSFASRKKKPKKDMPC</sequence>
<dbReference type="AlphaFoldDB" id="A0A6P8EAH1"/>
<dbReference type="RefSeq" id="XP_031403524.1">
    <property type="nucleotide sequence ID" value="XM_031547664.1"/>
</dbReference>
<dbReference type="OrthoDB" id="127285at2759"/>
<dbReference type="InterPro" id="IPR008833">
    <property type="entry name" value="Surf2"/>
</dbReference>
<gene>
    <name evidence="3" type="primary">LOC116212916</name>
</gene>
<feature type="compositionally biased region" description="Basic and acidic residues" evidence="1">
    <location>
        <begin position="196"/>
        <end position="206"/>
    </location>
</feature>
<feature type="region of interest" description="Disordered" evidence="1">
    <location>
        <begin position="133"/>
        <end position="233"/>
    </location>
</feature>
<dbReference type="PANTHER" id="PTHR47854:SF1">
    <property type="entry name" value="SURFEIT LOCUS PROTEIN 2 (SURF2)"/>
    <property type="match status" value="1"/>
</dbReference>
<reference evidence="3" key="2">
    <citation type="submission" date="2025-08" db="UniProtKB">
        <authorList>
            <consortium name="RefSeq"/>
        </authorList>
    </citation>
    <scope>IDENTIFICATION</scope>
    <source>
        <tissue evidence="3">Leaf</tissue>
    </source>
</reference>
<proteinExistence type="predicted"/>
<reference evidence="2" key="1">
    <citation type="journal article" date="2020" name="Plant Biotechnol. J.">
        <title>The pomegranate (Punica granatum L.) draft genome dissects genetic divergence between soft- and hard-seeded cultivars.</title>
        <authorList>
            <person name="Luo X."/>
            <person name="Li H."/>
            <person name="Wu Z."/>
            <person name="Yao W."/>
            <person name="Zhao P."/>
            <person name="Cao D."/>
            <person name="Yu H."/>
            <person name="Li K."/>
            <person name="Poudel K."/>
            <person name="Zhao D."/>
            <person name="Zhang F."/>
            <person name="Xia X."/>
            <person name="Chen L."/>
            <person name="Wang Q."/>
            <person name="Jing D."/>
            <person name="Cao S."/>
        </authorList>
    </citation>
    <scope>NUCLEOTIDE SEQUENCE [LARGE SCALE GENOMIC DNA]</scope>
    <source>
        <strain evidence="2">cv. Tunisia</strain>
    </source>
</reference>
<dbReference type="Pfam" id="PF05477">
    <property type="entry name" value="SURF2"/>
    <property type="match status" value="1"/>
</dbReference>
<feature type="compositionally biased region" description="Basic and acidic residues" evidence="1">
    <location>
        <begin position="137"/>
        <end position="159"/>
    </location>
</feature>
<accession>A0A6P8EAH1</accession>
<protein>
    <submittedName>
        <fullName evidence="3">Surfeit locus protein 2-like isoform X1</fullName>
    </submittedName>
</protein>
<evidence type="ECO:0000256" key="1">
    <source>
        <dbReference type="SAM" id="MobiDB-lite"/>
    </source>
</evidence>
<dbReference type="GeneID" id="116212916"/>
<keyword evidence="2" id="KW-1185">Reference proteome</keyword>
<dbReference type="PANTHER" id="PTHR47854">
    <property type="entry name" value="SURFEIT LOCUS PROTEIN 2 (SURF2)"/>
    <property type="match status" value="1"/>
</dbReference>